<sequence length="901" mass="101039">MPARKRAYDEVESEDSIPEVSAELSTLKRIRGMWEFAALMQYLFFFGKAVKVEDMDVEDFEDECLKPGPSEKLNQIALALLKNVSSHKGLTLDLLDEYARRQYVAKAPKRNPFGEDDEPRKFADFDIFTKIRVLQQLATWTLNNPNPIREKLGERESEEVSWRIEPFGWDKEDRVYFVLDDNRLYRRTDAPPPPEIVSKPPTKSKAKAKKPYGRNTRSAKRPRIGRRIIETSPEETEDEPEAANGVEKEESKQDDFFMQRWELIAVTIDEYNEFLDTIRKSRDPNEKSLVKRIQDHVMPILVEAEQERKRKEMRRMKELEMMQKLAASKRSSRLADKQDRLRQEREAAEAEERRRRELEMAHREQKRLQQMEAARESRRETREQRMREREIKRILEQERLEKEQELLQRIKTEGAVIDAQRGRISERQLKADMQKRKKELENLQQDDSWYFDCVCGIHGQNLDDGSHSIACERCSTWQHSKCNNISEAQAEREDFHFVCQDCKKKEENPVKIKLKMASESPAKPSKPKATSESNSIPAKNKANGAAPLVYPGPPPVAPSINGTRPQNNSNGPTTFQWHAYTPPQPMNYTPPRSTNQQSHGPNTQKSPGRTPTGPASFSHQTVASFSQSYSPPRQTSTYTPPRAVNQVSSTSPRPSSQQLPSIHQISSPSTASFEHQSLSPQRATQALNSKILPPLQHSDQMGSPSKRAVSTGFGPIIPPPQLKSPVTNGTHHVPTPSAPYAIQNTTPATQPALYTASSPSDHGQTPFNAAPGYSPTKQPSPKLASSPTQFSSVASPAIVSPQTAPAAHFSPPKSLANSNVSPTKHASSPVHAPPASLGQVPNMIASSSSATSAQIPTPVLQPSNQEPGLEQRVLPPAQPVPQKASPPTQLPPIQAPSGRGT</sequence>
<dbReference type="VEuPathDB" id="FungiDB:PV09_07328"/>
<reference evidence="6 7" key="1">
    <citation type="submission" date="2015-01" db="EMBL/GenBank/DDBJ databases">
        <title>The Genome Sequence of Ochroconis gallopava CBS43764.</title>
        <authorList>
            <consortium name="The Broad Institute Genomics Platform"/>
            <person name="Cuomo C."/>
            <person name="de Hoog S."/>
            <person name="Gorbushina A."/>
            <person name="Stielow B."/>
            <person name="Teixiera M."/>
            <person name="Abouelleil A."/>
            <person name="Chapman S.B."/>
            <person name="Priest M."/>
            <person name="Young S.K."/>
            <person name="Wortman J."/>
            <person name="Nusbaum C."/>
            <person name="Birren B."/>
        </authorList>
    </citation>
    <scope>NUCLEOTIDE SEQUENCE [LARGE SCALE GENOMIC DNA]</scope>
    <source>
        <strain evidence="6 7">CBS 43764</strain>
    </source>
</reference>
<dbReference type="OrthoDB" id="303107at2759"/>
<dbReference type="InParanoid" id="A0A0D2A398"/>
<dbReference type="SUPFAM" id="SSF57903">
    <property type="entry name" value="FYVE/PHD zinc finger"/>
    <property type="match status" value="1"/>
</dbReference>
<protein>
    <recommendedName>
        <fullName evidence="5">Zinc finger PHD-type domain-containing protein</fullName>
    </recommendedName>
</protein>
<proteinExistence type="predicted"/>
<feature type="region of interest" description="Disordered" evidence="4">
    <location>
        <begin position="188"/>
        <end position="251"/>
    </location>
</feature>
<dbReference type="InterPro" id="IPR028938">
    <property type="entry name" value="Rsf1-like"/>
</dbReference>
<evidence type="ECO:0000313" key="7">
    <source>
        <dbReference type="Proteomes" id="UP000053259"/>
    </source>
</evidence>
<dbReference type="InterPro" id="IPR001965">
    <property type="entry name" value="Znf_PHD"/>
</dbReference>
<feature type="compositionally biased region" description="Polar residues" evidence="4">
    <location>
        <begin position="815"/>
        <end position="826"/>
    </location>
</feature>
<feature type="region of interest" description="Disordered" evidence="4">
    <location>
        <begin position="325"/>
        <end position="386"/>
    </location>
</feature>
<dbReference type="STRING" id="253628.A0A0D2A398"/>
<dbReference type="GO" id="GO:0008270">
    <property type="term" value="F:zinc ion binding"/>
    <property type="evidence" value="ECO:0007669"/>
    <property type="project" value="UniProtKB-KW"/>
</dbReference>
<dbReference type="PANTHER" id="PTHR14296">
    <property type="entry name" value="REMODELING AND SPACING FACTOR 1"/>
    <property type="match status" value="1"/>
</dbReference>
<dbReference type="RefSeq" id="XP_016211157.1">
    <property type="nucleotide sequence ID" value="XM_016361081.1"/>
</dbReference>
<keyword evidence="1" id="KW-0479">Metal-binding</keyword>
<feature type="compositionally biased region" description="Polar residues" evidence="4">
    <location>
        <begin position="528"/>
        <end position="537"/>
    </location>
</feature>
<dbReference type="CDD" id="cd22541">
    <property type="entry name" value="SP5_N"/>
    <property type="match status" value="1"/>
</dbReference>
<keyword evidence="2" id="KW-0863">Zinc-finger</keyword>
<evidence type="ECO:0000256" key="1">
    <source>
        <dbReference type="ARBA" id="ARBA00022723"/>
    </source>
</evidence>
<name>A0A0D2A398_9PEZI</name>
<feature type="compositionally biased region" description="Basic and acidic residues" evidence="4">
    <location>
        <begin position="333"/>
        <end position="386"/>
    </location>
</feature>
<keyword evidence="3" id="KW-0862">Zinc</keyword>
<feature type="compositionally biased region" description="Polar residues" evidence="4">
    <location>
        <begin position="586"/>
        <end position="683"/>
    </location>
</feature>
<dbReference type="InterPro" id="IPR013083">
    <property type="entry name" value="Znf_RING/FYVE/PHD"/>
</dbReference>
<evidence type="ECO:0000256" key="3">
    <source>
        <dbReference type="ARBA" id="ARBA00022833"/>
    </source>
</evidence>
<evidence type="ECO:0000256" key="4">
    <source>
        <dbReference type="SAM" id="MobiDB-lite"/>
    </source>
</evidence>
<evidence type="ECO:0000313" key="6">
    <source>
        <dbReference type="EMBL" id="KIW01288.1"/>
    </source>
</evidence>
<feature type="domain" description="Zinc finger PHD-type" evidence="5">
    <location>
        <begin position="452"/>
        <end position="503"/>
    </location>
</feature>
<feature type="compositionally biased region" description="Acidic residues" evidence="4">
    <location>
        <begin position="232"/>
        <end position="241"/>
    </location>
</feature>
<dbReference type="HOGENOM" id="CLU_015602_0_0_1"/>
<dbReference type="EMBL" id="KN847556">
    <property type="protein sequence ID" value="KIW01288.1"/>
    <property type="molecule type" value="Genomic_DNA"/>
</dbReference>
<feature type="region of interest" description="Disordered" evidence="4">
    <location>
        <begin position="513"/>
        <end position="683"/>
    </location>
</feature>
<feature type="compositionally biased region" description="Polar residues" evidence="4">
    <location>
        <begin position="560"/>
        <end position="576"/>
    </location>
</feature>
<feature type="compositionally biased region" description="Polar residues" evidence="4">
    <location>
        <begin position="775"/>
        <end position="794"/>
    </location>
</feature>
<dbReference type="GO" id="GO:0006355">
    <property type="term" value="P:regulation of DNA-templated transcription"/>
    <property type="evidence" value="ECO:0007669"/>
    <property type="project" value="InterPro"/>
</dbReference>
<dbReference type="Proteomes" id="UP000053259">
    <property type="component" value="Unassembled WGS sequence"/>
</dbReference>
<feature type="compositionally biased region" description="Polar residues" evidence="4">
    <location>
        <begin position="755"/>
        <end position="767"/>
    </location>
</feature>
<dbReference type="Gene3D" id="3.30.40.10">
    <property type="entry name" value="Zinc/RING finger domain, C3HC4 (zinc finger)"/>
    <property type="match status" value="1"/>
</dbReference>
<dbReference type="GeneID" id="27315301"/>
<evidence type="ECO:0000256" key="2">
    <source>
        <dbReference type="ARBA" id="ARBA00022771"/>
    </source>
</evidence>
<dbReference type="InterPro" id="IPR019786">
    <property type="entry name" value="Zinc_finger_PHD-type_CS"/>
</dbReference>
<evidence type="ECO:0000259" key="5">
    <source>
        <dbReference type="SMART" id="SM00249"/>
    </source>
</evidence>
<dbReference type="GO" id="GO:0031213">
    <property type="term" value="C:RSF complex"/>
    <property type="evidence" value="ECO:0007669"/>
    <property type="project" value="InterPro"/>
</dbReference>
<gene>
    <name evidence="6" type="ORF">PV09_07328</name>
</gene>
<dbReference type="PANTHER" id="PTHR14296:SF3">
    <property type="entry name" value="DIKAR, ISOFORM F"/>
    <property type="match status" value="1"/>
</dbReference>
<feature type="region of interest" description="Disordered" evidence="4">
    <location>
        <begin position="751"/>
        <end position="901"/>
    </location>
</feature>
<dbReference type="Pfam" id="PF00628">
    <property type="entry name" value="PHD"/>
    <property type="match status" value="1"/>
</dbReference>
<dbReference type="SMART" id="SM00249">
    <property type="entry name" value="PHD"/>
    <property type="match status" value="1"/>
</dbReference>
<dbReference type="AlphaFoldDB" id="A0A0D2A398"/>
<organism evidence="6 7">
    <name type="scientific">Verruconis gallopava</name>
    <dbReference type="NCBI Taxonomy" id="253628"/>
    <lineage>
        <taxon>Eukaryota</taxon>
        <taxon>Fungi</taxon>
        <taxon>Dikarya</taxon>
        <taxon>Ascomycota</taxon>
        <taxon>Pezizomycotina</taxon>
        <taxon>Dothideomycetes</taxon>
        <taxon>Pleosporomycetidae</taxon>
        <taxon>Venturiales</taxon>
        <taxon>Sympoventuriaceae</taxon>
        <taxon>Verruconis</taxon>
    </lineage>
</organism>
<dbReference type="InterPro" id="IPR011011">
    <property type="entry name" value="Znf_FYVE_PHD"/>
</dbReference>
<feature type="compositionally biased region" description="Basic residues" evidence="4">
    <location>
        <begin position="202"/>
        <end position="226"/>
    </location>
</feature>
<keyword evidence="7" id="KW-1185">Reference proteome</keyword>
<accession>A0A0D2A398</accession>
<dbReference type="PROSITE" id="PS01359">
    <property type="entry name" value="ZF_PHD_1"/>
    <property type="match status" value="1"/>
</dbReference>
<dbReference type="InterPro" id="IPR019787">
    <property type="entry name" value="Znf_PHD-finger"/>
</dbReference>